<reference evidence="1" key="1">
    <citation type="journal article" date="2020" name="Stud. Mycol.">
        <title>101 Dothideomycetes genomes: a test case for predicting lifestyles and emergence of pathogens.</title>
        <authorList>
            <person name="Haridas S."/>
            <person name="Albert R."/>
            <person name="Binder M."/>
            <person name="Bloem J."/>
            <person name="Labutti K."/>
            <person name="Salamov A."/>
            <person name="Andreopoulos B."/>
            <person name="Baker S."/>
            <person name="Barry K."/>
            <person name="Bills G."/>
            <person name="Bluhm B."/>
            <person name="Cannon C."/>
            <person name="Castanera R."/>
            <person name="Culley D."/>
            <person name="Daum C."/>
            <person name="Ezra D."/>
            <person name="Gonzalez J."/>
            <person name="Henrissat B."/>
            <person name="Kuo A."/>
            <person name="Liang C."/>
            <person name="Lipzen A."/>
            <person name="Lutzoni F."/>
            <person name="Magnuson J."/>
            <person name="Mondo S."/>
            <person name="Nolan M."/>
            <person name="Ohm R."/>
            <person name="Pangilinan J."/>
            <person name="Park H.-J."/>
            <person name="Ramirez L."/>
            <person name="Alfaro M."/>
            <person name="Sun H."/>
            <person name="Tritt A."/>
            <person name="Yoshinaga Y."/>
            <person name="Zwiers L.-H."/>
            <person name="Turgeon B."/>
            <person name="Goodwin S."/>
            <person name="Spatafora J."/>
            <person name="Crous P."/>
            <person name="Grigoriev I."/>
        </authorList>
    </citation>
    <scope>NUCLEOTIDE SEQUENCE</scope>
    <source>
        <strain evidence="1">CBS 107.79</strain>
    </source>
</reference>
<keyword evidence="2" id="KW-1185">Reference proteome</keyword>
<accession>A0A6A5UUS4</accession>
<dbReference type="EMBL" id="ML976717">
    <property type="protein sequence ID" value="KAF1968731.1"/>
    <property type="molecule type" value="Genomic_DNA"/>
</dbReference>
<name>A0A6A5UUS4_9PLEO</name>
<dbReference type="Proteomes" id="UP000800036">
    <property type="component" value="Unassembled WGS sequence"/>
</dbReference>
<dbReference type="AlphaFoldDB" id="A0A6A5UUS4"/>
<sequence>MAGEHRLEIFSATVFDTFWTGLSVEWCSGESSKCHNSLADIMGKSNGYGAAHTGLIWFAGLRLDSAREEVLSALQNFFSLSIICFIVFSLRLSSTLLKHNTPSSHLTLSTSTTISRNNLNCLTDLSFASDCTAHIQHIAFFPLVFLSSLKMYPSGIARLGTGVPWRGQGMASAEKGWCMCVFGTFCFAAPV</sequence>
<organism evidence="1 2">
    <name type="scientific">Bimuria novae-zelandiae CBS 107.79</name>
    <dbReference type="NCBI Taxonomy" id="1447943"/>
    <lineage>
        <taxon>Eukaryota</taxon>
        <taxon>Fungi</taxon>
        <taxon>Dikarya</taxon>
        <taxon>Ascomycota</taxon>
        <taxon>Pezizomycotina</taxon>
        <taxon>Dothideomycetes</taxon>
        <taxon>Pleosporomycetidae</taxon>
        <taxon>Pleosporales</taxon>
        <taxon>Massarineae</taxon>
        <taxon>Didymosphaeriaceae</taxon>
        <taxon>Bimuria</taxon>
    </lineage>
</organism>
<protein>
    <submittedName>
        <fullName evidence="1">Uncharacterized protein</fullName>
    </submittedName>
</protein>
<evidence type="ECO:0000313" key="1">
    <source>
        <dbReference type="EMBL" id="KAF1968731.1"/>
    </source>
</evidence>
<evidence type="ECO:0000313" key="2">
    <source>
        <dbReference type="Proteomes" id="UP000800036"/>
    </source>
</evidence>
<proteinExistence type="predicted"/>
<gene>
    <name evidence="1" type="ORF">BU23DRAFT_258451</name>
</gene>